<feature type="transmembrane region" description="Helical" evidence="5">
    <location>
        <begin position="48"/>
        <end position="70"/>
    </location>
</feature>
<dbReference type="STRING" id="1121400.SAMN02746065_108140"/>
<protein>
    <submittedName>
        <fullName evidence="6">Membrane protein involved in the export of O-antigen and teichoic acid</fullName>
    </submittedName>
</protein>
<gene>
    <name evidence="6" type="ORF">SAMN02746065_108140</name>
</gene>
<evidence type="ECO:0000256" key="1">
    <source>
        <dbReference type="ARBA" id="ARBA00004141"/>
    </source>
</evidence>
<feature type="transmembrane region" description="Helical" evidence="5">
    <location>
        <begin position="298"/>
        <end position="317"/>
    </location>
</feature>
<organism evidence="6 7">
    <name type="scientific">Desulfocicer vacuolatum DSM 3385</name>
    <dbReference type="NCBI Taxonomy" id="1121400"/>
    <lineage>
        <taxon>Bacteria</taxon>
        <taxon>Pseudomonadati</taxon>
        <taxon>Thermodesulfobacteriota</taxon>
        <taxon>Desulfobacteria</taxon>
        <taxon>Desulfobacterales</taxon>
        <taxon>Desulfobacteraceae</taxon>
        <taxon>Desulfocicer</taxon>
    </lineage>
</organism>
<evidence type="ECO:0000256" key="4">
    <source>
        <dbReference type="ARBA" id="ARBA00023136"/>
    </source>
</evidence>
<dbReference type="EMBL" id="FWXY01000008">
    <property type="protein sequence ID" value="SMC73028.1"/>
    <property type="molecule type" value="Genomic_DNA"/>
</dbReference>
<feature type="transmembrane region" description="Helical" evidence="5">
    <location>
        <begin position="256"/>
        <end position="277"/>
    </location>
</feature>
<feature type="transmembrane region" description="Helical" evidence="5">
    <location>
        <begin position="417"/>
        <end position="436"/>
    </location>
</feature>
<feature type="transmembrane region" description="Helical" evidence="5">
    <location>
        <begin position="117"/>
        <end position="140"/>
    </location>
</feature>
<dbReference type="AlphaFoldDB" id="A0A1W2BKH3"/>
<dbReference type="RefSeq" id="WP_084068680.1">
    <property type="nucleotide sequence ID" value="NZ_FWXY01000008.1"/>
</dbReference>
<dbReference type="Proteomes" id="UP000192418">
    <property type="component" value="Unassembled WGS sequence"/>
</dbReference>
<feature type="transmembrane region" description="Helical" evidence="5">
    <location>
        <begin position="152"/>
        <end position="171"/>
    </location>
</feature>
<dbReference type="PANTHER" id="PTHR43424:SF1">
    <property type="entry name" value="LOCUS PUTATIVE PROTEIN 1-RELATED"/>
    <property type="match status" value="1"/>
</dbReference>
<evidence type="ECO:0000256" key="2">
    <source>
        <dbReference type="ARBA" id="ARBA00022692"/>
    </source>
</evidence>
<feature type="transmembrane region" description="Helical" evidence="5">
    <location>
        <begin position="390"/>
        <end position="410"/>
    </location>
</feature>
<feature type="transmembrane region" description="Helical" evidence="5">
    <location>
        <begin position="218"/>
        <end position="236"/>
    </location>
</feature>
<accession>A0A1W2BKH3</accession>
<evidence type="ECO:0000313" key="7">
    <source>
        <dbReference type="Proteomes" id="UP000192418"/>
    </source>
</evidence>
<dbReference type="InterPro" id="IPR052556">
    <property type="entry name" value="PolySynth_Transporter"/>
</dbReference>
<feature type="transmembrane region" description="Helical" evidence="5">
    <location>
        <begin position="90"/>
        <end position="111"/>
    </location>
</feature>
<dbReference type="OrthoDB" id="5240734at2"/>
<evidence type="ECO:0000256" key="5">
    <source>
        <dbReference type="SAM" id="Phobius"/>
    </source>
</evidence>
<dbReference type="GO" id="GO:0016020">
    <property type="term" value="C:membrane"/>
    <property type="evidence" value="ECO:0007669"/>
    <property type="project" value="UniProtKB-SubCell"/>
</dbReference>
<keyword evidence="3 5" id="KW-1133">Transmembrane helix</keyword>
<evidence type="ECO:0000256" key="3">
    <source>
        <dbReference type="ARBA" id="ARBA00022989"/>
    </source>
</evidence>
<dbReference type="CDD" id="cd13128">
    <property type="entry name" value="MATE_Wzx_like"/>
    <property type="match status" value="1"/>
</dbReference>
<dbReference type="Pfam" id="PF01943">
    <property type="entry name" value="Polysacc_synt"/>
    <property type="match status" value="1"/>
</dbReference>
<feature type="transmembrane region" description="Helical" evidence="5">
    <location>
        <begin position="360"/>
        <end position="384"/>
    </location>
</feature>
<dbReference type="InterPro" id="IPR002797">
    <property type="entry name" value="Polysacc_synth"/>
</dbReference>
<sequence length="442" mass="50591">MRCKFFNKFRLYIRNTSWILGGYFFRLLTGFFVLIFIARYLGPKKFGILSYAGSLTAIFATTAHMGLNGLVVRELVKKIDVRNEILGSAVALKCCGAFFGFFLICIVAINTEDINSPSFWVIVIIASSLLFKPSEIFAFWFEAHVQAKYTSIASVISHFFTGSLNIFLVVFGANLYFFAFANLFQAFVFALLLWLFYCRYSDLPIQRWLASFRKSKELLGQSWIVFLGSIFANVYLKIDQVMLKWMIGAKEVGIYSVASTLSEIWYFMPVAIMASFYPRLIKLHESKPDVFKKRFQQLLNLLSFLALIVILLVTLMAKPFVDLFYGVAYQASSAILIVHIWASIFVFMRAAFSKWILIENVLMFSLITQGFGAIINICSNFLLIPKYGGSGAALATLASYAMASYFSLLFYQKSRPIFWMMTRSLIAPVIYFYAMIRRVKWH</sequence>
<reference evidence="6 7" key="1">
    <citation type="submission" date="2017-04" db="EMBL/GenBank/DDBJ databases">
        <authorList>
            <person name="Afonso C.L."/>
            <person name="Miller P.J."/>
            <person name="Scott M.A."/>
            <person name="Spackman E."/>
            <person name="Goraichik I."/>
            <person name="Dimitrov K.M."/>
            <person name="Suarez D.L."/>
            <person name="Swayne D.E."/>
        </authorList>
    </citation>
    <scope>NUCLEOTIDE SEQUENCE [LARGE SCALE GENOMIC DNA]</scope>
    <source>
        <strain evidence="6 7">DSM 3385</strain>
    </source>
</reference>
<feature type="transmembrane region" description="Helical" evidence="5">
    <location>
        <begin position="323"/>
        <end position="348"/>
    </location>
</feature>
<dbReference type="PANTHER" id="PTHR43424">
    <property type="entry name" value="LOCUS PUTATIVE PROTEIN 1-RELATED"/>
    <property type="match status" value="1"/>
</dbReference>
<comment type="subcellular location">
    <subcellularLocation>
        <location evidence="1">Membrane</location>
        <topology evidence="1">Multi-pass membrane protein</topology>
    </subcellularLocation>
</comment>
<feature type="transmembrane region" description="Helical" evidence="5">
    <location>
        <begin position="20"/>
        <end position="42"/>
    </location>
</feature>
<keyword evidence="4 5" id="KW-0472">Membrane</keyword>
<evidence type="ECO:0000313" key="6">
    <source>
        <dbReference type="EMBL" id="SMC73028.1"/>
    </source>
</evidence>
<keyword evidence="7" id="KW-1185">Reference proteome</keyword>
<proteinExistence type="predicted"/>
<feature type="transmembrane region" description="Helical" evidence="5">
    <location>
        <begin position="177"/>
        <end position="197"/>
    </location>
</feature>
<keyword evidence="2 5" id="KW-0812">Transmembrane</keyword>
<name>A0A1W2BKH3_9BACT</name>